<keyword evidence="2" id="KW-0472">Membrane</keyword>
<comment type="caution">
    <text evidence="4">The sequence shown here is derived from an EMBL/GenBank/DDBJ whole genome shotgun (WGS) entry which is preliminary data.</text>
</comment>
<dbReference type="Pfam" id="PF14340">
    <property type="entry name" value="DUF4395"/>
    <property type="match status" value="1"/>
</dbReference>
<dbReference type="EMBL" id="RCUX01000001">
    <property type="protein sequence ID" value="RLP77895.1"/>
    <property type="molecule type" value="Genomic_DNA"/>
</dbReference>
<dbReference type="RefSeq" id="WP_121646988.1">
    <property type="nucleotide sequence ID" value="NZ_RCUX01000001.1"/>
</dbReference>
<evidence type="ECO:0000256" key="2">
    <source>
        <dbReference type="SAM" id="Phobius"/>
    </source>
</evidence>
<name>A0A3L7AD00_9MICO</name>
<feature type="transmembrane region" description="Helical" evidence="2">
    <location>
        <begin position="59"/>
        <end position="79"/>
    </location>
</feature>
<dbReference type="Proteomes" id="UP000272503">
    <property type="component" value="Unassembled WGS sequence"/>
</dbReference>
<gene>
    <name evidence="4" type="ORF">D9V32_00760</name>
</gene>
<evidence type="ECO:0000259" key="3">
    <source>
        <dbReference type="Pfam" id="PF14340"/>
    </source>
</evidence>
<organism evidence="4 5">
    <name type="scientific">Mycetocola tolaasinivorans</name>
    <dbReference type="NCBI Taxonomy" id="76635"/>
    <lineage>
        <taxon>Bacteria</taxon>
        <taxon>Bacillati</taxon>
        <taxon>Actinomycetota</taxon>
        <taxon>Actinomycetes</taxon>
        <taxon>Micrococcales</taxon>
        <taxon>Microbacteriaceae</taxon>
        <taxon>Mycetocola</taxon>
    </lineage>
</organism>
<evidence type="ECO:0000313" key="5">
    <source>
        <dbReference type="Proteomes" id="UP000272503"/>
    </source>
</evidence>
<feature type="domain" description="DUF4395" evidence="3">
    <location>
        <begin position="52"/>
        <end position="202"/>
    </location>
</feature>
<evidence type="ECO:0000313" key="4">
    <source>
        <dbReference type="EMBL" id="RLP77895.1"/>
    </source>
</evidence>
<feature type="transmembrane region" description="Helical" evidence="2">
    <location>
        <begin position="146"/>
        <end position="171"/>
    </location>
</feature>
<feature type="transmembrane region" description="Helical" evidence="2">
    <location>
        <begin position="99"/>
        <end position="125"/>
    </location>
</feature>
<protein>
    <submittedName>
        <fullName evidence="4">DUF4395 domain-containing protein</fullName>
    </submittedName>
</protein>
<sequence>MPAGEPFLSPALDACAGLVHELNRTPNPKRTPEATVSAAETPVRPGPPPGKVDPRAPRVGAAITSVLLVLGVFFAIIGTSTGGNLGGLSISARIADPGFLIQLLVAVLFAWSLIAPASQPLTVIFRRLVRPRLSAPTEWEDARPPRFAQGVGLTVVGIGLVLHLIGVPWALVIAGSAAFIAAFLNAAVGFCLGCEIYLLLVRAGLIGRGTRATA</sequence>
<feature type="transmembrane region" description="Helical" evidence="2">
    <location>
        <begin position="177"/>
        <end position="201"/>
    </location>
</feature>
<keyword evidence="2" id="KW-1133">Transmembrane helix</keyword>
<accession>A0A3L7AD00</accession>
<keyword evidence="5" id="KW-1185">Reference proteome</keyword>
<dbReference type="OrthoDB" id="345402at2"/>
<keyword evidence="2" id="KW-0812">Transmembrane</keyword>
<evidence type="ECO:0000256" key="1">
    <source>
        <dbReference type="SAM" id="MobiDB-lite"/>
    </source>
</evidence>
<dbReference type="AlphaFoldDB" id="A0A3L7AD00"/>
<proteinExistence type="predicted"/>
<feature type="region of interest" description="Disordered" evidence="1">
    <location>
        <begin position="22"/>
        <end position="55"/>
    </location>
</feature>
<dbReference type="InterPro" id="IPR025508">
    <property type="entry name" value="DUF4395"/>
</dbReference>
<reference evidence="4 5" key="1">
    <citation type="submission" date="2018-10" db="EMBL/GenBank/DDBJ databases">
        <authorList>
            <person name="Li J."/>
        </authorList>
    </citation>
    <scope>NUCLEOTIDE SEQUENCE [LARGE SCALE GENOMIC DNA]</scope>
    <source>
        <strain evidence="4 5">IF 016277</strain>
    </source>
</reference>